<proteinExistence type="predicted"/>
<evidence type="ECO:0000313" key="1">
    <source>
        <dbReference type="EMBL" id="ASF42297.1"/>
    </source>
</evidence>
<dbReference type="RefSeq" id="WP_088593461.1">
    <property type="nucleotide sequence ID" value="NZ_CP022022.1"/>
</dbReference>
<dbReference type="Pfam" id="PF13450">
    <property type="entry name" value="NAD_binding_8"/>
    <property type="match status" value="1"/>
</dbReference>
<dbReference type="AlphaFoldDB" id="A0A1Z4BM05"/>
<dbReference type="GO" id="GO:0050660">
    <property type="term" value="F:flavin adenine dinucleotide binding"/>
    <property type="evidence" value="ECO:0007669"/>
    <property type="project" value="TreeGrafter"/>
</dbReference>
<dbReference type="PANTHER" id="PTHR21197:SF0">
    <property type="entry name" value="UDP-GALACTOPYRANOSE MUTASE"/>
    <property type="match status" value="1"/>
</dbReference>
<dbReference type="GO" id="GO:0005829">
    <property type="term" value="C:cytosol"/>
    <property type="evidence" value="ECO:0007669"/>
    <property type="project" value="TreeGrafter"/>
</dbReference>
<dbReference type="KEGG" id="capn:CBG49_03910"/>
<name>A0A1Z4BM05_9FLAO</name>
<dbReference type="GO" id="GO:0008767">
    <property type="term" value="F:UDP-galactopyranose mutase activity"/>
    <property type="evidence" value="ECO:0007669"/>
    <property type="project" value="TreeGrafter"/>
</dbReference>
<dbReference type="EMBL" id="CP022022">
    <property type="protein sequence ID" value="ASF42297.1"/>
    <property type="molecule type" value="Genomic_DNA"/>
</dbReference>
<organism evidence="1 2">
    <name type="scientific">Capnocytophaga endodontalis</name>
    <dbReference type="NCBI Taxonomy" id="2708117"/>
    <lineage>
        <taxon>Bacteria</taxon>
        <taxon>Pseudomonadati</taxon>
        <taxon>Bacteroidota</taxon>
        <taxon>Flavobacteriia</taxon>
        <taxon>Flavobacteriales</taxon>
        <taxon>Flavobacteriaceae</taxon>
        <taxon>Capnocytophaga</taxon>
    </lineage>
</organism>
<dbReference type="SUPFAM" id="SSF51905">
    <property type="entry name" value="FAD/NAD(P)-binding domain"/>
    <property type="match status" value="1"/>
</dbReference>
<gene>
    <name evidence="1" type="ORF">CBG49_03910</name>
</gene>
<protein>
    <recommendedName>
        <fullName evidence="3">Amine oxidase domain-containing protein</fullName>
    </recommendedName>
</protein>
<sequence length="425" mass="48715">MVAILGAGIAGIAAGYHLSQRGIEHTIFEKNSSWGGLCDNFSIGEGFLFDKFVHLSFTKSEVVKNLFQNNTAFYSHKPESSNYYKNLWLKHPVQNNLAPLSIDEKIRIIEDFVAKPTLNTIQNYEDWLLVQFGTYFKEHFPEKYTYKYWTLPSKELSTDWLGSRISIPSLEVLLRGAFEVQEKNFYYAQEMRYPQQGGYKSFLNTMATNSSIKTQKEVALIDPIHKKITFADGSETNYEKLISSLPLPEIVKIIKDAPKSILEAGEKLLSTSGQLVSIGFNRPDIPKHLWFYIYDEDILPARAYSPSLKSPYNVPKGKSSLQFETYFSKKKPKQLSGDSLVNHIIEKGIQMKLWELNDIAITDYREEKYANVVFDFNRKSNVALIQDYLRTVAIISIGRFGEWDYFWSDQSLLSGFKGANIIGNR</sequence>
<reference evidence="2" key="1">
    <citation type="submission" date="2017-06" db="EMBL/GenBank/DDBJ databases">
        <title>Complete genome sequence of Capnocytophaga sp. KCOM 1579 (=ChDC OS43) isolated from a human refractory periapical abscess lesion.</title>
        <authorList>
            <person name="Kook J.-K."/>
            <person name="Park S.-N."/>
            <person name="Lim Y.K."/>
            <person name="Roh H."/>
        </authorList>
    </citation>
    <scope>NUCLEOTIDE SEQUENCE [LARGE SCALE GENOMIC DNA]</scope>
    <source>
        <strain evidence="2">ChDC OS43</strain>
    </source>
</reference>
<dbReference type="PANTHER" id="PTHR21197">
    <property type="entry name" value="UDP-GALACTOPYRANOSE MUTASE"/>
    <property type="match status" value="1"/>
</dbReference>
<dbReference type="InterPro" id="IPR036188">
    <property type="entry name" value="FAD/NAD-bd_sf"/>
</dbReference>
<accession>A0A1Z4BM05</accession>
<evidence type="ECO:0008006" key="3">
    <source>
        <dbReference type="Google" id="ProtNLM"/>
    </source>
</evidence>
<dbReference type="Proteomes" id="UP000197007">
    <property type="component" value="Chromosome"/>
</dbReference>
<dbReference type="PRINTS" id="PR00419">
    <property type="entry name" value="ADXRDTASE"/>
</dbReference>
<dbReference type="Gene3D" id="3.50.50.60">
    <property type="entry name" value="FAD/NAD(P)-binding domain"/>
    <property type="match status" value="1"/>
</dbReference>
<evidence type="ECO:0000313" key="2">
    <source>
        <dbReference type="Proteomes" id="UP000197007"/>
    </source>
</evidence>
<keyword evidence="2" id="KW-1185">Reference proteome</keyword>